<keyword evidence="9" id="KW-1185">Reference proteome</keyword>
<dbReference type="PANTHER" id="PTHR21047:SF2">
    <property type="entry name" value="THYMIDINE DIPHOSPHO-4-KETO-RHAMNOSE 3,5-EPIMERASE"/>
    <property type="match status" value="1"/>
</dbReference>
<dbReference type="GO" id="GO:0019305">
    <property type="term" value="P:dTDP-rhamnose biosynthetic process"/>
    <property type="evidence" value="ECO:0007669"/>
    <property type="project" value="UniProtKB-UniRule"/>
</dbReference>
<comment type="function">
    <text evidence="2 7">Catalyzes the epimerization of the C3' and C5'positions of dTDP-6-deoxy-D-xylo-4-hexulose, forming dTDP-6-deoxy-L-lyxo-4-hexulose.</text>
</comment>
<dbReference type="OrthoDB" id="9800680at2"/>
<dbReference type="SUPFAM" id="SSF51182">
    <property type="entry name" value="RmlC-like cupins"/>
    <property type="match status" value="1"/>
</dbReference>
<dbReference type="PANTHER" id="PTHR21047">
    <property type="entry name" value="DTDP-6-DEOXY-D-GLUCOSE-3,5 EPIMERASE"/>
    <property type="match status" value="1"/>
</dbReference>
<dbReference type="RefSeq" id="WP_014681579.1">
    <property type="nucleotide sequence ID" value="NC_017770.1"/>
</dbReference>
<evidence type="ECO:0000256" key="6">
    <source>
        <dbReference type="PIRSR" id="PIRSR600888-3"/>
    </source>
</evidence>
<comment type="pathway">
    <text evidence="7">Carbohydrate biosynthesis; dTDP-L-rhamnose biosynthesis.</text>
</comment>
<dbReference type="eggNOG" id="COG1898">
    <property type="taxonomic scope" value="Bacteria"/>
</dbReference>
<reference evidence="8" key="1">
    <citation type="submission" date="2012-02" db="EMBL/GenBank/DDBJ databases">
        <title>The complete genome of Solitalea canadensis DSM 3403.</title>
        <authorList>
            <consortium name="US DOE Joint Genome Institute (JGI-PGF)"/>
            <person name="Lucas S."/>
            <person name="Copeland A."/>
            <person name="Lapidus A."/>
            <person name="Glavina del Rio T."/>
            <person name="Dalin E."/>
            <person name="Tice H."/>
            <person name="Bruce D."/>
            <person name="Goodwin L."/>
            <person name="Pitluck S."/>
            <person name="Peters L."/>
            <person name="Ovchinnikova G."/>
            <person name="Lu M."/>
            <person name="Kyrpides N."/>
            <person name="Mavromatis K."/>
            <person name="Ivanova N."/>
            <person name="Brettin T."/>
            <person name="Detter J.C."/>
            <person name="Han C."/>
            <person name="Larimer F."/>
            <person name="Land M."/>
            <person name="Hauser L."/>
            <person name="Markowitz V."/>
            <person name="Cheng J.-F."/>
            <person name="Hugenholtz P."/>
            <person name="Woyke T."/>
            <person name="Wu D."/>
            <person name="Spring S."/>
            <person name="Schroeder M."/>
            <person name="Kopitz M."/>
            <person name="Brambilla E."/>
            <person name="Klenk H.-P."/>
            <person name="Eisen J.A."/>
        </authorList>
    </citation>
    <scope>NUCLEOTIDE SEQUENCE</scope>
    <source>
        <strain evidence="8">DSM 3403</strain>
    </source>
</reference>
<dbReference type="GO" id="GO:0008830">
    <property type="term" value="F:dTDP-4-dehydrorhamnose 3,5-epimerase activity"/>
    <property type="evidence" value="ECO:0007669"/>
    <property type="project" value="UniProtKB-UniRule"/>
</dbReference>
<dbReference type="Gene3D" id="2.60.120.10">
    <property type="entry name" value="Jelly Rolls"/>
    <property type="match status" value="1"/>
</dbReference>
<evidence type="ECO:0000256" key="2">
    <source>
        <dbReference type="ARBA" id="ARBA00001997"/>
    </source>
</evidence>
<dbReference type="GO" id="GO:0005829">
    <property type="term" value="C:cytosol"/>
    <property type="evidence" value="ECO:0007669"/>
    <property type="project" value="TreeGrafter"/>
</dbReference>
<dbReference type="Proteomes" id="UP000007590">
    <property type="component" value="Chromosome"/>
</dbReference>
<feature type="active site" description="Proton acceptor" evidence="5">
    <location>
        <position position="61"/>
    </location>
</feature>
<comment type="subunit">
    <text evidence="7">Homodimer.</text>
</comment>
<gene>
    <name evidence="8" type="ordered locus">Solca_3349</name>
</gene>
<protein>
    <recommendedName>
        <fullName evidence="4 7">dTDP-4-dehydrorhamnose 3,5-epimerase</fullName>
        <ecNumber evidence="3 7">5.1.3.13</ecNumber>
    </recommendedName>
    <alternativeName>
        <fullName evidence="7">Thymidine diphospho-4-keto-rhamnose 3,5-epimerase</fullName>
    </alternativeName>
</protein>
<dbReference type="AlphaFoldDB" id="H8KX27"/>
<feature type="site" description="Participates in a stacking interaction with the thymidine ring of dTDP-4-oxo-6-deoxyglucose" evidence="6">
    <location>
        <position position="137"/>
    </location>
</feature>
<evidence type="ECO:0000256" key="7">
    <source>
        <dbReference type="RuleBase" id="RU364069"/>
    </source>
</evidence>
<dbReference type="EC" id="5.1.3.13" evidence="3 7"/>
<dbReference type="UniPathway" id="UPA00124"/>
<dbReference type="InterPro" id="IPR014710">
    <property type="entry name" value="RmlC-like_jellyroll"/>
</dbReference>
<dbReference type="HOGENOM" id="CLU_090940_1_1_10"/>
<dbReference type="STRING" id="929556.Solca_3349"/>
<comment type="similarity">
    <text evidence="7">Belongs to the dTDP-4-dehydrorhamnose 3,5-epimerase family.</text>
</comment>
<dbReference type="GO" id="GO:0000271">
    <property type="term" value="P:polysaccharide biosynthetic process"/>
    <property type="evidence" value="ECO:0007669"/>
    <property type="project" value="TreeGrafter"/>
</dbReference>
<evidence type="ECO:0000256" key="5">
    <source>
        <dbReference type="PIRSR" id="PIRSR600888-1"/>
    </source>
</evidence>
<evidence type="ECO:0000256" key="3">
    <source>
        <dbReference type="ARBA" id="ARBA00012098"/>
    </source>
</evidence>
<dbReference type="KEGG" id="scn:Solca_3349"/>
<evidence type="ECO:0000256" key="4">
    <source>
        <dbReference type="ARBA" id="ARBA00019595"/>
    </source>
</evidence>
<dbReference type="InterPro" id="IPR011051">
    <property type="entry name" value="RmlC_Cupin_sf"/>
</dbReference>
<dbReference type="CDD" id="cd00438">
    <property type="entry name" value="cupin_RmlC"/>
    <property type="match status" value="1"/>
</dbReference>
<feature type="active site" description="Proton donor" evidence="5">
    <location>
        <position position="131"/>
    </location>
</feature>
<name>H8KX27_SOLCM</name>
<dbReference type="Pfam" id="PF00908">
    <property type="entry name" value="dTDP_sugar_isom"/>
    <property type="match status" value="1"/>
</dbReference>
<accession>H8KX27</accession>
<proteinExistence type="inferred from homology"/>
<dbReference type="InterPro" id="IPR000888">
    <property type="entry name" value="RmlC-like"/>
</dbReference>
<organism evidence="8 9">
    <name type="scientific">Solitalea canadensis (strain ATCC 29591 / DSM 3403 / JCM 21819 / LMG 8368 / NBRC 15130 / NCIMB 12057 / USAM 9D)</name>
    <name type="common">Flexibacter canadensis</name>
    <dbReference type="NCBI Taxonomy" id="929556"/>
    <lineage>
        <taxon>Bacteria</taxon>
        <taxon>Pseudomonadati</taxon>
        <taxon>Bacteroidota</taxon>
        <taxon>Sphingobacteriia</taxon>
        <taxon>Sphingobacteriales</taxon>
        <taxon>Sphingobacteriaceae</taxon>
        <taxon>Solitalea</taxon>
    </lineage>
</organism>
<evidence type="ECO:0000313" key="9">
    <source>
        <dbReference type="Proteomes" id="UP000007590"/>
    </source>
</evidence>
<comment type="catalytic activity">
    <reaction evidence="1 7">
        <text>dTDP-4-dehydro-6-deoxy-alpha-D-glucose = dTDP-4-dehydro-beta-L-rhamnose</text>
        <dbReference type="Rhea" id="RHEA:16969"/>
        <dbReference type="ChEBI" id="CHEBI:57649"/>
        <dbReference type="ChEBI" id="CHEBI:62830"/>
        <dbReference type="EC" id="5.1.3.13"/>
    </reaction>
</comment>
<keyword evidence="7" id="KW-0413">Isomerase</keyword>
<evidence type="ECO:0000313" key="8">
    <source>
        <dbReference type="EMBL" id="AFD08356.1"/>
    </source>
</evidence>
<dbReference type="NCBIfam" id="TIGR01221">
    <property type="entry name" value="rmlC"/>
    <property type="match status" value="1"/>
</dbReference>
<evidence type="ECO:0000256" key="1">
    <source>
        <dbReference type="ARBA" id="ARBA00001298"/>
    </source>
</evidence>
<dbReference type="EMBL" id="CP003349">
    <property type="protein sequence ID" value="AFD08356.1"/>
    <property type="molecule type" value="Genomic_DNA"/>
</dbReference>
<sequence>MKITTTPIKDLLIIEPRVFADNRGYFFESFNKNSFTEAGITDEFVQDNQSKSSKGTLRGLHFQAPPFAQGKLVRVIQGAVLDIAVDIRKCSPTFGQYFTVELTAENQLQFWIPPGFAHGFLTLEDETIFTYKCTNFYNKASEGGIIWNDPDVNINWGTTDVLVSEKDMILPKLSEFTSPF</sequence>